<dbReference type="InterPro" id="IPR009081">
    <property type="entry name" value="PP-bd_ACP"/>
</dbReference>
<dbReference type="RefSeq" id="WP_331786754.1">
    <property type="nucleotide sequence ID" value="NZ_JAVFKM010000005.1"/>
</dbReference>
<dbReference type="Pfam" id="PF00550">
    <property type="entry name" value="PP-binding"/>
    <property type="match status" value="1"/>
</dbReference>
<dbReference type="InterPro" id="IPR020806">
    <property type="entry name" value="PKS_PP-bd"/>
</dbReference>
<evidence type="ECO:0000259" key="3">
    <source>
        <dbReference type="PROSITE" id="PS50075"/>
    </source>
</evidence>
<dbReference type="SMART" id="SM00823">
    <property type="entry name" value="PKS_PP"/>
    <property type="match status" value="1"/>
</dbReference>
<keyword evidence="1" id="KW-0596">Phosphopantetheine</keyword>
<keyword evidence="5" id="KW-1185">Reference proteome</keyword>
<feature type="domain" description="Carrier" evidence="3">
    <location>
        <begin position="2"/>
        <end position="79"/>
    </location>
</feature>
<dbReference type="Gene3D" id="1.10.1200.10">
    <property type="entry name" value="ACP-like"/>
    <property type="match status" value="1"/>
</dbReference>
<gene>
    <name evidence="4" type="ORF">RB636_13780</name>
</gene>
<sequence>MTPVYEAVKSVLTSHFNIPADAIRPEATLEDIGLDSLAVVELLCVLQDELGLRVPTGDDALKSLQVTLAQAAAAVEQAQPVPVPETLG</sequence>
<name>A0ABU7WRV7_9ACTN</name>
<evidence type="ECO:0000256" key="1">
    <source>
        <dbReference type="ARBA" id="ARBA00022450"/>
    </source>
</evidence>
<dbReference type="SUPFAM" id="SSF47336">
    <property type="entry name" value="ACP-like"/>
    <property type="match status" value="1"/>
</dbReference>
<keyword evidence="2" id="KW-0597">Phosphoprotein</keyword>
<dbReference type="InterPro" id="IPR036736">
    <property type="entry name" value="ACP-like_sf"/>
</dbReference>
<evidence type="ECO:0000313" key="4">
    <source>
        <dbReference type="EMBL" id="MEF3114252.1"/>
    </source>
</evidence>
<dbReference type="EMBL" id="JAVFKM010000005">
    <property type="protein sequence ID" value="MEF3114252.1"/>
    <property type="molecule type" value="Genomic_DNA"/>
</dbReference>
<accession>A0ABU7WRV7</accession>
<evidence type="ECO:0000313" key="5">
    <source>
        <dbReference type="Proteomes" id="UP001348265"/>
    </source>
</evidence>
<dbReference type="Proteomes" id="UP001348265">
    <property type="component" value="Unassembled WGS sequence"/>
</dbReference>
<organism evidence="4 5">
    <name type="scientific">Streptomyces chrestomyceticus</name>
    <dbReference type="NCBI Taxonomy" id="68185"/>
    <lineage>
        <taxon>Bacteria</taxon>
        <taxon>Bacillati</taxon>
        <taxon>Actinomycetota</taxon>
        <taxon>Actinomycetes</taxon>
        <taxon>Kitasatosporales</taxon>
        <taxon>Streptomycetaceae</taxon>
        <taxon>Streptomyces</taxon>
    </lineage>
</organism>
<dbReference type="PROSITE" id="PS50075">
    <property type="entry name" value="CARRIER"/>
    <property type="match status" value="1"/>
</dbReference>
<evidence type="ECO:0000256" key="2">
    <source>
        <dbReference type="ARBA" id="ARBA00022553"/>
    </source>
</evidence>
<reference evidence="4 5" key="1">
    <citation type="submission" date="2023-08" db="EMBL/GenBank/DDBJ databases">
        <authorList>
            <person name="Sharma P."/>
            <person name="Verma V."/>
            <person name="Mohan M.K."/>
            <person name="Dubey A.K."/>
        </authorList>
    </citation>
    <scope>NUCLEOTIDE SEQUENCE [LARGE SCALE GENOMIC DNA]</scope>
    <source>
        <strain evidence="4 5">ADP4</strain>
    </source>
</reference>
<comment type="caution">
    <text evidence="4">The sequence shown here is derived from an EMBL/GenBank/DDBJ whole genome shotgun (WGS) entry which is preliminary data.</text>
</comment>
<proteinExistence type="predicted"/>
<protein>
    <submittedName>
        <fullName evidence="4">Acyl carrier protein</fullName>
    </submittedName>
</protein>